<dbReference type="Pfam" id="PF07195">
    <property type="entry name" value="FliD_C"/>
    <property type="match status" value="1"/>
</dbReference>
<evidence type="ECO:0000256" key="1">
    <source>
        <dbReference type="ARBA" id="ARBA00009764"/>
    </source>
</evidence>
<dbReference type="STRING" id="1007103.GCA_000213315_03878"/>
<keyword evidence="5" id="KW-0964">Secreted</keyword>
<evidence type="ECO:0000256" key="2">
    <source>
        <dbReference type="ARBA" id="ARBA00011255"/>
    </source>
</evidence>
<dbReference type="GO" id="GO:0009424">
    <property type="term" value="C:bacterial-type flagellum hook"/>
    <property type="evidence" value="ECO:0007669"/>
    <property type="project" value="UniProtKB-UniRule"/>
</dbReference>
<gene>
    <name evidence="8" type="ORF">AV654_20160</name>
</gene>
<dbReference type="EMBL" id="LQRA01000058">
    <property type="protein sequence ID" value="KZE77890.1"/>
    <property type="molecule type" value="Genomic_DNA"/>
</dbReference>
<organism evidence="8 9">
    <name type="scientific">Paenibacillus elgii</name>
    <dbReference type="NCBI Taxonomy" id="189691"/>
    <lineage>
        <taxon>Bacteria</taxon>
        <taxon>Bacillati</taxon>
        <taxon>Bacillota</taxon>
        <taxon>Bacilli</taxon>
        <taxon>Bacillales</taxon>
        <taxon>Paenibacillaceae</taxon>
        <taxon>Paenibacillus</taxon>
    </lineage>
</organism>
<comment type="caution">
    <text evidence="8">The sequence shown here is derived from an EMBL/GenBank/DDBJ whole genome shotgun (WGS) entry which is preliminary data.</text>
</comment>
<dbReference type="GO" id="GO:0007155">
    <property type="term" value="P:cell adhesion"/>
    <property type="evidence" value="ECO:0007669"/>
    <property type="project" value="InterPro"/>
</dbReference>
<reference evidence="9" key="1">
    <citation type="submission" date="2016-01" db="EMBL/GenBank/DDBJ databases">
        <title>Draft genome of Chromobacterium sp. F49.</title>
        <authorList>
            <person name="Hong K.W."/>
        </authorList>
    </citation>
    <scope>NUCLEOTIDE SEQUENCE [LARGE SCALE GENOMIC DNA]</scope>
    <source>
        <strain evidence="9">M63</strain>
    </source>
</reference>
<dbReference type="AlphaFoldDB" id="A0A163XHF6"/>
<evidence type="ECO:0000259" key="7">
    <source>
        <dbReference type="Pfam" id="PF07195"/>
    </source>
</evidence>
<evidence type="ECO:0000256" key="3">
    <source>
        <dbReference type="ARBA" id="ARBA00023054"/>
    </source>
</evidence>
<dbReference type="Proteomes" id="UP000076563">
    <property type="component" value="Unassembled WGS sequence"/>
</dbReference>
<comment type="function">
    <text evidence="5">Required for morphogenesis and for the elongation of the flagellar filament by facilitating polymerization of the flagellin monomers at the tip of growing filament. Forms a capping structure, which prevents flagellin subunits (transported through the central channel of the flagellum) from leaking out without polymerization at the distal end.</text>
</comment>
<evidence type="ECO:0000259" key="6">
    <source>
        <dbReference type="Pfam" id="PF02465"/>
    </source>
</evidence>
<dbReference type="GO" id="GO:0009421">
    <property type="term" value="C:bacterial-type flagellum filament cap"/>
    <property type="evidence" value="ECO:0007669"/>
    <property type="project" value="InterPro"/>
</dbReference>
<evidence type="ECO:0000256" key="4">
    <source>
        <dbReference type="ARBA" id="ARBA00023143"/>
    </source>
</evidence>
<dbReference type="GO" id="GO:0071973">
    <property type="term" value="P:bacterial-type flagellum-dependent cell motility"/>
    <property type="evidence" value="ECO:0007669"/>
    <property type="project" value="TreeGrafter"/>
</dbReference>
<comment type="subunit">
    <text evidence="2 5">Homopentamer.</text>
</comment>
<evidence type="ECO:0000313" key="9">
    <source>
        <dbReference type="Proteomes" id="UP000076563"/>
    </source>
</evidence>
<evidence type="ECO:0000256" key="5">
    <source>
        <dbReference type="RuleBase" id="RU362066"/>
    </source>
</evidence>
<sequence>MPVRISGMASGLDIDKMVSDIMKAQRMPLEKIKKTKTKTNWSMDLYREVNSKLAGLRSTVGDLRFAGDWKQSAATSSNESYISVTTSSTANPATHVITVSQLATGATKSSTGAMTKQPPAPVTANTAPTTTTIDATNNQFDVTLNGVRKTITLDQNNYATTTDLAQQIQTKMNAAFGYNKITVSDSGGKISFNPVSAVVDGSTSYQPQLVLEATSPTNSGYSNLGFTGSRTAFKVDANSKLSDIASKFDTPLNVSGTSYSFTINGQQITYNGDDSISTIMGKVNSSAAGVYMSYDETTDKVSFLTKETGGTAQVNISGDTGGLLASLKLDSQVITGQDAKVTIDGNTTYRSSNSFTIDGVTYNLKQPTGATPVTVSVSNDINGIVDKIKNFVSKYNETIEFMNKRTSESKYRGYDPLTDDQKKDMKDADIKAWEDKAKSGLLKNDPTVDRALSKLRELTGITSVSGIQEAYNSFAKIGITTMPYDAKNTQNSGKLVIDEKMLKEALSKDPDNVIAMFTNTPASNTDEKGKGIMRRVYDQLSSSIDDLVKRAGTVGGITNDINTDLGSIMKKMEEQISRFDVKLKKKEDFYYAKFSAMEKAIQKSNTTLGYLSRL</sequence>
<comment type="subcellular location">
    <subcellularLocation>
        <location evidence="5">Secreted</location>
    </subcellularLocation>
    <subcellularLocation>
        <location evidence="5">Bacterial flagellum</location>
    </subcellularLocation>
</comment>
<dbReference type="InterPro" id="IPR040026">
    <property type="entry name" value="FliD"/>
</dbReference>
<name>A0A163XHF6_9BACL</name>
<dbReference type="PANTHER" id="PTHR30288:SF0">
    <property type="entry name" value="FLAGELLAR HOOK-ASSOCIATED PROTEIN 2"/>
    <property type="match status" value="1"/>
</dbReference>
<comment type="similarity">
    <text evidence="1 5">Belongs to the FliD family.</text>
</comment>
<proteinExistence type="inferred from homology"/>
<protein>
    <recommendedName>
        <fullName evidence="5">Flagellar hook-associated protein 2</fullName>
        <shortName evidence="5">HAP2</shortName>
    </recommendedName>
    <alternativeName>
        <fullName evidence="5">Flagellar cap protein</fullName>
    </alternativeName>
</protein>
<keyword evidence="3" id="KW-0175">Coiled coil</keyword>
<dbReference type="PANTHER" id="PTHR30288">
    <property type="entry name" value="FLAGELLAR CAP/ASSEMBLY PROTEIN FLID"/>
    <property type="match status" value="1"/>
</dbReference>
<keyword evidence="4 5" id="KW-0975">Bacterial flagellum</keyword>
<dbReference type="InterPro" id="IPR003481">
    <property type="entry name" value="FliD_N"/>
</dbReference>
<dbReference type="InterPro" id="IPR010809">
    <property type="entry name" value="FliD_C"/>
</dbReference>
<feature type="domain" description="Flagellar hook-associated protein 2 N-terminal" evidence="6">
    <location>
        <begin position="10"/>
        <end position="105"/>
    </location>
</feature>
<dbReference type="GO" id="GO:0005576">
    <property type="term" value="C:extracellular region"/>
    <property type="evidence" value="ECO:0007669"/>
    <property type="project" value="UniProtKB-SubCell"/>
</dbReference>
<feature type="domain" description="Flagellar hook-associated protein 2 C-terminal" evidence="7">
    <location>
        <begin position="336"/>
        <end position="605"/>
    </location>
</feature>
<accession>A0A163XHF6</accession>
<dbReference type="Pfam" id="PF02465">
    <property type="entry name" value="FliD_N"/>
    <property type="match status" value="1"/>
</dbReference>
<keyword evidence="9" id="KW-1185">Reference proteome</keyword>
<dbReference type="RefSeq" id="WP_063183293.1">
    <property type="nucleotide sequence ID" value="NZ_LQRA01000058.1"/>
</dbReference>
<evidence type="ECO:0000313" key="8">
    <source>
        <dbReference type="EMBL" id="KZE77890.1"/>
    </source>
</evidence>